<dbReference type="PANTHER" id="PTHR11359">
    <property type="entry name" value="AMP DEAMINASE"/>
    <property type="match status" value="1"/>
</dbReference>
<comment type="similarity">
    <text evidence="1">Belongs to the metallo-dependent hydrolases superfamily. Adenosine and AMP deaminases family.</text>
</comment>
<reference evidence="2 3" key="1">
    <citation type="journal article" date="2024" name="BMC Biol.">
        <title>Comparative genomics of Ascetosporea gives new insight into the evolutionary basis for animal parasitism in Rhizaria.</title>
        <authorList>
            <person name="Hiltunen Thoren M."/>
            <person name="Onut-Brannstrom I."/>
            <person name="Alfjorden A."/>
            <person name="Peckova H."/>
            <person name="Swords F."/>
            <person name="Hooper C."/>
            <person name="Holzer A.S."/>
            <person name="Bass D."/>
            <person name="Burki F."/>
        </authorList>
    </citation>
    <scope>NUCLEOTIDE SEQUENCE [LARGE SCALE GENOMIC DNA]</scope>
    <source>
        <strain evidence="2">20-A016</strain>
    </source>
</reference>
<evidence type="ECO:0000256" key="1">
    <source>
        <dbReference type="ARBA" id="ARBA00006676"/>
    </source>
</evidence>
<gene>
    <name evidence="2" type="ORF">MHBO_002284</name>
</gene>
<dbReference type="Pfam" id="PF19326">
    <property type="entry name" value="AMP_deaminase"/>
    <property type="match status" value="1"/>
</dbReference>
<dbReference type="SUPFAM" id="SSF51556">
    <property type="entry name" value="Metallo-dependent hydrolases"/>
    <property type="match status" value="1"/>
</dbReference>
<evidence type="ECO:0008006" key="4">
    <source>
        <dbReference type="Google" id="ProtNLM"/>
    </source>
</evidence>
<dbReference type="InterPro" id="IPR032466">
    <property type="entry name" value="Metal_Hydrolase"/>
</dbReference>
<sequence>HGILLHKTPLLCYLYYLSQIGLSISPLSNNILFVRHKKHPFPYFFRVGLNCTLSTDDPLMIHFTKDPLIEEYSVAAQIWRLSKTDLSEIAANSVYQSSFDERIKAKWYGKNHGRYKINKSICAKKNLSAIRIAFRKETFDEEMSYINGQ</sequence>
<keyword evidence="3" id="KW-1185">Reference proteome</keyword>
<name>A0ABV2ALU6_9EUKA</name>
<dbReference type="InterPro" id="IPR006329">
    <property type="entry name" value="AMPD"/>
</dbReference>
<evidence type="ECO:0000313" key="3">
    <source>
        <dbReference type="Proteomes" id="UP001439008"/>
    </source>
</evidence>
<protein>
    <recommendedName>
        <fullName evidence="4">AMP deaminase</fullName>
    </recommendedName>
</protein>
<feature type="non-terminal residue" evidence="2">
    <location>
        <position position="1"/>
    </location>
</feature>
<dbReference type="Proteomes" id="UP001439008">
    <property type="component" value="Unassembled WGS sequence"/>
</dbReference>
<dbReference type="EMBL" id="JBDODL010000778">
    <property type="protein sequence ID" value="MES1920631.1"/>
    <property type="molecule type" value="Genomic_DNA"/>
</dbReference>
<organism evidence="2 3">
    <name type="scientific">Bonamia ostreae</name>
    <dbReference type="NCBI Taxonomy" id="126728"/>
    <lineage>
        <taxon>Eukaryota</taxon>
        <taxon>Sar</taxon>
        <taxon>Rhizaria</taxon>
        <taxon>Endomyxa</taxon>
        <taxon>Ascetosporea</taxon>
        <taxon>Haplosporida</taxon>
        <taxon>Bonamia</taxon>
    </lineage>
</organism>
<evidence type="ECO:0000313" key="2">
    <source>
        <dbReference type="EMBL" id="MES1920631.1"/>
    </source>
</evidence>
<proteinExistence type="inferred from homology"/>
<accession>A0ABV2ALU6</accession>
<dbReference type="Gene3D" id="3.20.20.140">
    <property type="entry name" value="Metal-dependent hydrolases"/>
    <property type="match status" value="1"/>
</dbReference>
<comment type="caution">
    <text evidence="2">The sequence shown here is derived from an EMBL/GenBank/DDBJ whole genome shotgun (WGS) entry which is preliminary data.</text>
</comment>
<dbReference type="PANTHER" id="PTHR11359:SF0">
    <property type="entry name" value="AMP DEAMINASE"/>
    <property type="match status" value="1"/>
</dbReference>